<evidence type="ECO:0000313" key="2">
    <source>
        <dbReference type="EMBL" id="KAK4148688.1"/>
    </source>
</evidence>
<evidence type="ECO:0000256" key="1">
    <source>
        <dbReference type="SAM" id="MobiDB-lite"/>
    </source>
</evidence>
<accession>A0AAN6ZSL2</accession>
<dbReference type="Proteomes" id="UP001302745">
    <property type="component" value="Unassembled WGS sequence"/>
</dbReference>
<feature type="compositionally biased region" description="Low complexity" evidence="1">
    <location>
        <begin position="42"/>
        <end position="62"/>
    </location>
</feature>
<proteinExistence type="predicted"/>
<reference evidence="2" key="2">
    <citation type="submission" date="2023-05" db="EMBL/GenBank/DDBJ databases">
        <authorList>
            <consortium name="Lawrence Berkeley National Laboratory"/>
            <person name="Steindorff A."/>
            <person name="Hensen N."/>
            <person name="Bonometti L."/>
            <person name="Westerberg I."/>
            <person name="Brannstrom I.O."/>
            <person name="Guillou S."/>
            <person name="Cros-Aarteil S."/>
            <person name="Calhoun S."/>
            <person name="Haridas S."/>
            <person name="Kuo A."/>
            <person name="Mondo S."/>
            <person name="Pangilinan J."/>
            <person name="Riley R."/>
            <person name="Labutti K."/>
            <person name="Andreopoulos B."/>
            <person name="Lipzen A."/>
            <person name="Chen C."/>
            <person name="Yanf M."/>
            <person name="Daum C."/>
            <person name="Ng V."/>
            <person name="Clum A."/>
            <person name="Ohm R."/>
            <person name="Martin F."/>
            <person name="Silar P."/>
            <person name="Natvig D."/>
            <person name="Lalanne C."/>
            <person name="Gautier V."/>
            <person name="Ament-Velasquez S.L."/>
            <person name="Kruys A."/>
            <person name="Hutchinson M.I."/>
            <person name="Powell A.J."/>
            <person name="Barry K."/>
            <person name="Miller A.N."/>
            <person name="Grigoriev I.V."/>
            <person name="Debuchy R."/>
            <person name="Gladieux P."/>
            <person name="Thoren M.H."/>
            <person name="Johannesson H."/>
        </authorList>
    </citation>
    <scope>NUCLEOTIDE SEQUENCE</scope>
    <source>
        <strain evidence="2">CBS 538.74</strain>
    </source>
</reference>
<reference evidence="2" key="1">
    <citation type="journal article" date="2023" name="Mol. Phylogenet. Evol.">
        <title>Genome-scale phylogeny and comparative genomics of the fungal order Sordariales.</title>
        <authorList>
            <person name="Hensen N."/>
            <person name="Bonometti L."/>
            <person name="Westerberg I."/>
            <person name="Brannstrom I.O."/>
            <person name="Guillou S."/>
            <person name="Cros-Aarteil S."/>
            <person name="Calhoun S."/>
            <person name="Haridas S."/>
            <person name="Kuo A."/>
            <person name="Mondo S."/>
            <person name="Pangilinan J."/>
            <person name="Riley R."/>
            <person name="LaButti K."/>
            <person name="Andreopoulos B."/>
            <person name="Lipzen A."/>
            <person name="Chen C."/>
            <person name="Yan M."/>
            <person name="Daum C."/>
            <person name="Ng V."/>
            <person name="Clum A."/>
            <person name="Steindorff A."/>
            <person name="Ohm R.A."/>
            <person name="Martin F."/>
            <person name="Silar P."/>
            <person name="Natvig D.O."/>
            <person name="Lalanne C."/>
            <person name="Gautier V."/>
            <person name="Ament-Velasquez S.L."/>
            <person name="Kruys A."/>
            <person name="Hutchinson M.I."/>
            <person name="Powell A.J."/>
            <person name="Barry K."/>
            <person name="Miller A.N."/>
            <person name="Grigoriev I.V."/>
            <person name="Debuchy R."/>
            <person name="Gladieux P."/>
            <person name="Hiltunen Thoren M."/>
            <person name="Johannesson H."/>
        </authorList>
    </citation>
    <scope>NUCLEOTIDE SEQUENCE</scope>
    <source>
        <strain evidence="2">CBS 538.74</strain>
    </source>
</reference>
<dbReference type="EMBL" id="MU857284">
    <property type="protein sequence ID" value="KAK4148688.1"/>
    <property type="molecule type" value="Genomic_DNA"/>
</dbReference>
<feature type="region of interest" description="Disordered" evidence="1">
    <location>
        <begin position="1"/>
        <end position="85"/>
    </location>
</feature>
<name>A0AAN6ZSL2_9PEZI</name>
<protein>
    <submittedName>
        <fullName evidence="2">Uncharacterized protein</fullName>
    </submittedName>
</protein>
<organism evidence="2 3">
    <name type="scientific">Chaetomidium leptoderma</name>
    <dbReference type="NCBI Taxonomy" id="669021"/>
    <lineage>
        <taxon>Eukaryota</taxon>
        <taxon>Fungi</taxon>
        <taxon>Dikarya</taxon>
        <taxon>Ascomycota</taxon>
        <taxon>Pezizomycotina</taxon>
        <taxon>Sordariomycetes</taxon>
        <taxon>Sordariomycetidae</taxon>
        <taxon>Sordariales</taxon>
        <taxon>Chaetomiaceae</taxon>
        <taxon>Chaetomidium</taxon>
    </lineage>
</organism>
<evidence type="ECO:0000313" key="3">
    <source>
        <dbReference type="Proteomes" id="UP001302745"/>
    </source>
</evidence>
<gene>
    <name evidence="2" type="ORF">C8A00DRAFT_19522</name>
</gene>
<keyword evidence="3" id="KW-1185">Reference proteome</keyword>
<comment type="caution">
    <text evidence="2">The sequence shown here is derived from an EMBL/GenBank/DDBJ whole genome shotgun (WGS) entry which is preliminary data.</text>
</comment>
<sequence>MDFRMEIDNSRKRCRDESEFNSHDSHERGHVAKKARQFARDAPACDSAPPSPSESAVSTPASMDEDMQDMTPFHAPEPMAQHKPRGTIISGFNQTQARRYQMQGYPLVWTQSSTQVGN</sequence>
<feature type="compositionally biased region" description="Basic and acidic residues" evidence="1">
    <location>
        <begin position="1"/>
        <end position="30"/>
    </location>
</feature>
<dbReference type="AlphaFoldDB" id="A0AAN6ZSL2"/>